<dbReference type="InterPro" id="IPR036388">
    <property type="entry name" value="WH-like_DNA-bd_sf"/>
</dbReference>
<evidence type="ECO:0000313" key="6">
    <source>
        <dbReference type="EMBL" id="GAA3748035.1"/>
    </source>
</evidence>
<dbReference type="Gene3D" id="1.10.10.10">
    <property type="entry name" value="Winged helix-like DNA-binding domain superfamily/Winged helix DNA-binding domain"/>
    <property type="match status" value="1"/>
</dbReference>
<keyword evidence="3" id="KW-0238">DNA-binding</keyword>
<dbReference type="EMBL" id="BAABEP010000046">
    <property type="protein sequence ID" value="GAA3748035.1"/>
    <property type="molecule type" value="Genomic_DNA"/>
</dbReference>
<comment type="similarity">
    <text evidence="1">Belongs to the LysR transcriptional regulatory family.</text>
</comment>
<evidence type="ECO:0000256" key="1">
    <source>
        <dbReference type="ARBA" id="ARBA00009437"/>
    </source>
</evidence>
<reference evidence="7" key="1">
    <citation type="journal article" date="2019" name="Int. J. Syst. Evol. Microbiol.">
        <title>The Global Catalogue of Microorganisms (GCM) 10K type strain sequencing project: providing services to taxonomists for standard genome sequencing and annotation.</title>
        <authorList>
            <consortium name="The Broad Institute Genomics Platform"/>
            <consortium name="The Broad Institute Genome Sequencing Center for Infectious Disease"/>
            <person name="Wu L."/>
            <person name="Ma J."/>
        </authorList>
    </citation>
    <scope>NUCLEOTIDE SEQUENCE [LARGE SCALE GENOMIC DNA]</scope>
    <source>
        <strain evidence="7">JCM 30846</strain>
    </source>
</reference>
<dbReference type="InterPro" id="IPR000847">
    <property type="entry name" value="LysR_HTH_N"/>
</dbReference>
<dbReference type="SUPFAM" id="SSF53850">
    <property type="entry name" value="Periplasmic binding protein-like II"/>
    <property type="match status" value="1"/>
</dbReference>
<proteinExistence type="inferred from homology"/>
<dbReference type="CDD" id="cd08414">
    <property type="entry name" value="PBP2_LTTR_aromatics_like"/>
    <property type="match status" value="1"/>
</dbReference>
<name>A0ABP7FUG1_9ACTN</name>
<dbReference type="InterPro" id="IPR036390">
    <property type="entry name" value="WH_DNA-bd_sf"/>
</dbReference>
<keyword evidence="7" id="KW-1185">Reference proteome</keyword>
<gene>
    <name evidence="6" type="ORF">GCM10023082_50410</name>
</gene>
<feature type="domain" description="HTH lysR-type" evidence="5">
    <location>
        <begin position="3"/>
        <end position="60"/>
    </location>
</feature>
<organism evidence="6 7">
    <name type="scientific">Streptomyces tremellae</name>
    <dbReference type="NCBI Taxonomy" id="1124239"/>
    <lineage>
        <taxon>Bacteria</taxon>
        <taxon>Bacillati</taxon>
        <taxon>Actinomycetota</taxon>
        <taxon>Actinomycetes</taxon>
        <taxon>Kitasatosporales</taxon>
        <taxon>Streptomycetaceae</taxon>
        <taxon>Streptomyces</taxon>
    </lineage>
</organism>
<evidence type="ECO:0000256" key="3">
    <source>
        <dbReference type="ARBA" id="ARBA00023125"/>
    </source>
</evidence>
<dbReference type="RefSeq" id="WP_345651848.1">
    <property type="nucleotide sequence ID" value="NZ_BAABEP010000046.1"/>
</dbReference>
<dbReference type="Pfam" id="PF03466">
    <property type="entry name" value="LysR_substrate"/>
    <property type="match status" value="1"/>
</dbReference>
<dbReference type="PRINTS" id="PR00039">
    <property type="entry name" value="HTHLYSR"/>
</dbReference>
<dbReference type="SUPFAM" id="SSF46785">
    <property type="entry name" value="Winged helix' DNA-binding domain"/>
    <property type="match status" value="1"/>
</dbReference>
<protein>
    <submittedName>
        <fullName evidence="6">LysR family transcriptional regulator</fullName>
    </submittedName>
</protein>
<evidence type="ECO:0000256" key="4">
    <source>
        <dbReference type="ARBA" id="ARBA00023163"/>
    </source>
</evidence>
<sequence>MELELRSLRYFVAVAEDLHFGRAADKLHISQPALSVQIRKLERLLGVDVFLRDSRHVELTSAGEAVLEEARRTLAAADHTVAVARNIARGSGRLDIGFVANAAAELTPAVVEEFSRRHPHVDVRMRQYAFADPLAGLASGDVDAAFVRPPLRPDAHVDCLPLLHEERVLILSERHPLAQRPAVSVEMVLDEAFVARRAPQEWRDFWLGVDHRYGHPVRVGAEVSTVDECLEAVLTGRGIAFTQSSSQRYYARPGLAFVPVDDLSGSTVVLAWRRDTAAPLVNDLVASARGVLGARAADRPRSSQH</sequence>
<keyword evidence="2" id="KW-0805">Transcription regulation</keyword>
<accession>A0ABP7FUG1</accession>
<keyword evidence="4" id="KW-0804">Transcription</keyword>
<dbReference type="InterPro" id="IPR005119">
    <property type="entry name" value="LysR_subst-bd"/>
</dbReference>
<evidence type="ECO:0000259" key="5">
    <source>
        <dbReference type="PROSITE" id="PS50931"/>
    </source>
</evidence>
<dbReference type="PANTHER" id="PTHR30346:SF0">
    <property type="entry name" value="HCA OPERON TRANSCRIPTIONAL ACTIVATOR HCAR"/>
    <property type="match status" value="1"/>
</dbReference>
<comment type="caution">
    <text evidence="6">The sequence shown here is derived from an EMBL/GenBank/DDBJ whole genome shotgun (WGS) entry which is preliminary data.</text>
</comment>
<evidence type="ECO:0000256" key="2">
    <source>
        <dbReference type="ARBA" id="ARBA00023015"/>
    </source>
</evidence>
<dbReference type="PANTHER" id="PTHR30346">
    <property type="entry name" value="TRANSCRIPTIONAL DUAL REGULATOR HCAR-RELATED"/>
    <property type="match status" value="1"/>
</dbReference>
<dbReference type="PROSITE" id="PS50931">
    <property type="entry name" value="HTH_LYSR"/>
    <property type="match status" value="1"/>
</dbReference>
<evidence type="ECO:0000313" key="7">
    <source>
        <dbReference type="Proteomes" id="UP001499884"/>
    </source>
</evidence>
<dbReference type="Pfam" id="PF00126">
    <property type="entry name" value="HTH_1"/>
    <property type="match status" value="1"/>
</dbReference>
<dbReference type="Gene3D" id="3.40.190.10">
    <property type="entry name" value="Periplasmic binding protein-like II"/>
    <property type="match status" value="2"/>
</dbReference>
<dbReference type="Proteomes" id="UP001499884">
    <property type="component" value="Unassembled WGS sequence"/>
</dbReference>